<dbReference type="InterPro" id="IPR029069">
    <property type="entry name" value="HotDog_dom_sf"/>
</dbReference>
<evidence type="ECO:0000256" key="7">
    <source>
        <dbReference type="ARBA" id="ARBA00066058"/>
    </source>
</evidence>
<organism evidence="10">
    <name type="scientific">Anthurium amnicola</name>
    <dbReference type="NCBI Taxonomy" id="1678845"/>
    <lineage>
        <taxon>Eukaryota</taxon>
        <taxon>Viridiplantae</taxon>
        <taxon>Streptophyta</taxon>
        <taxon>Embryophyta</taxon>
        <taxon>Tracheophyta</taxon>
        <taxon>Spermatophyta</taxon>
        <taxon>Magnoliopsida</taxon>
        <taxon>Liliopsida</taxon>
        <taxon>Araceae</taxon>
        <taxon>Pothoideae</taxon>
        <taxon>Potheae</taxon>
        <taxon>Anthurium</taxon>
    </lineage>
</organism>
<evidence type="ECO:0000313" key="10">
    <source>
        <dbReference type="EMBL" id="JAT63078.1"/>
    </source>
</evidence>
<dbReference type="NCBIfam" id="TIGR00369">
    <property type="entry name" value="unchar_dom_1"/>
    <property type="match status" value="1"/>
</dbReference>
<sequence length="184" mass="19846">SCLLRLHKNVPRHEPSSSQVTRSMERGAPPPGGMGSSTLDRPLSLIGFEYLHISPEKVTGRLEITERCCQPWDVMHGGVSAMVAEGTASMGAYVSSGFARVAGAQLSINHLRPASLGDSLLAEASPLHAGRTIQVWEVKLWKVGSSDPGNRTLMSASKVTLVCGRHRQGDNNAYEQVVKRFAKL</sequence>
<dbReference type="Pfam" id="PF03061">
    <property type="entry name" value="4HBT"/>
    <property type="match status" value="1"/>
</dbReference>
<comment type="subcellular location">
    <subcellularLocation>
        <location evidence="1">Peroxisome</location>
    </subcellularLocation>
</comment>
<dbReference type="GO" id="GO:0005777">
    <property type="term" value="C:peroxisome"/>
    <property type="evidence" value="ECO:0007669"/>
    <property type="project" value="UniProtKB-SubCell"/>
</dbReference>
<dbReference type="Gene3D" id="3.10.129.10">
    <property type="entry name" value="Hotdog Thioesterase"/>
    <property type="match status" value="1"/>
</dbReference>
<dbReference type="SUPFAM" id="SSF54637">
    <property type="entry name" value="Thioesterase/thiol ester dehydrase-isomerase"/>
    <property type="match status" value="1"/>
</dbReference>
<evidence type="ECO:0000256" key="5">
    <source>
        <dbReference type="ARBA" id="ARBA00060586"/>
    </source>
</evidence>
<dbReference type="GO" id="GO:0042372">
    <property type="term" value="P:phylloquinone biosynthetic process"/>
    <property type="evidence" value="ECO:0007669"/>
    <property type="project" value="TreeGrafter"/>
</dbReference>
<proteinExistence type="inferred from homology"/>
<comment type="subunit">
    <text evidence="7">Homotetramers.</text>
</comment>
<dbReference type="InterPro" id="IPR006683">
    <property type="entry name" value="Thioestr_dom"/>
</dbReference>
<dbReference type="EMBL" id="GDJX01004858">
    <property type="protein sequence ID" value="JAT63078.1"/>
    <property type="molecule type" value="Transcribed_RNA"/>
</dbReference>
<keyword evidence="2" id="KW-0378">Hydrolase</keyword>
<feature type="domain" description="Thioesterase" evidence="9">
    <location>
        <begin position="74"/>
        <end position="143"/>
    </location>
</feature>
<dbReference type="PANTHER" id="PTHR43240:SF24">
    <property type="entry name" value="OS05G0137700 PROTEIN"/>
    <property type="match status" value="1"/>
</dbReference>
<keyword evidence="3" id="KW-0576">Peroxisome</keyword>
<evidence type="ECO:0000256" key="4">
    <source>
        <dbReference type="ARBA" id="ARBA00060572"/>
    </source>
</evidence>
<dbReference type="CDD" id="cd03443">
    <property type="entry name" value="PaaI_thioesterase"/>
    <property type="match status" value="1"/>
</dbReference>
<comment type="similarity">
    <text evidence="6">Belongs to the 4-hydroxybenzoyl-CoA thioesterase family. DHNA-CoA hydrolase subfamily.</text>
</comment>
<evidence type="ECO:0000256" key="2">
    <source>
        <dbReference type="ARBA" id="ARBA00022801"/>
    </source>
</evidence>
<dbReference type="FunFam" id="3.10.129.10:FF:000048">
    <property type="entry name" value="14-dihydroxy-2-naphthoyl-CoA thioesterase 1"/>
    <property type="match status" value="1"/>
</dbReference>
<evidence type="ECO:0000256" key="1">
    <source>
        <dbReference type="ARBA" id="ARBA00004275"/>
    </source>
</evidence>
<comment type="pathway">
    <text evidence="4">Cofactor biosynthesis; phylloquinone biosynthesis.</text>
</comment>
<evidence type="ECO:0000256" key="3">
    <source>
        <dbReference type="ARBA" id="ARBA00023140"/>
    </source>
</evidence>
<evidence type="ECO:0000259" key="9">
    <source>
        <dbReference type="Pfam" id="PF03061"/>
    </source>
</evidence>
<dbReference type="GO" id="GO:0061522">
    <property type="term" value="F:1,4-dihydroxy-2-naphthoyl-CoA thioesterase activity"/>
    <property type="evidence" value="ECO:0007669"/>
    <property type="project" value="TreeGrafter"/>
</dbReference>
<name>A0A1D1Z845_9ARAE</name>
<dbReference type="AlphaFoldDB" id="A0A1D1Z845"/>
<dbReference type="PANTHER" id="PTHR43240">
    <property type="entry name" value="1,4-DIHYDROXY-2-NAPHTHOYL-COA THIOESTERASE 1"/>
    <property type="match status" value="1"/>
</dbReference>
<feature type="region of interest" description="Disordered" evidence="8">
    <location>
        <begin position="8"/>
        <end position="36"/>
    </location>
</feature>
<gene>
    <name evidence="10" type="primary">PA1618_1</name>
    <name evidence="10" type="ORF">g.37647</name>
</gene>
<protein>
    <submittedName>
        <fullName evidence="10">Putative esterase PA1618</fullName>
    </submittedName>
</protein>
<accession>A0A1D1Z845</accession>
<feature type="non-terminal residue" evidence="10">
    <location>
        <position position="1"/>
    </location>
</feature>
<evidence type="ECO:0000256" key="8">
    <source>
        <dbReference type="SAM" id="MobiDB-lite"/>
    </source>
</evidence>
<reference evidence="10" key="1">
    <citation type="submission" date="2015-07" db="EMBL/GenBank/DDBJ databases">
        <title>Transcriptome Assembly of Anthurium amnicola.</title>
        <authorList>
            <person name="Suzuki J."/>
        </authorList>
    </citation>
    <scope>NUCLEOTIDE SEQUENCE</scope>
</reference>
<comment type="pathway">
    <text evidence="5">Quinol/quinone metabolism; 1,4-dihydroxy-2-naphthoate biosynthesis; 1,4-dihydroxy-2-naphthoate from chorismate: step 7/7.</text>
</comment>
<evidence type="ECO:0000256" key="6">
    <source>
        <dbReference type="ARBA" id="ARBA00061187"/>
    </source>
</evidence>
<dbReference type="InterPro" id="IPR003736">
    <property type="entry name" value="PAAI_dom"/>
</dbReference>